<dbReference type="Proteomes" id="UP000038010">
    <property type="component" value="Unassembled WGS sequence"/>
</dbReference>
<dbReference type="VEuPathDB" id="FungiDB:AB675_5277"/>
<keyword evidence="2" id="KW-1133">Transmembrane helix</keyword>
<gene>
    <name evidence="4" type="ORF">AB675_5277</name>
</gene>
<evidence type="ECO:0000256" key="3">
    <source>
        <dbReference type="SAM" id="SignalP"/>
    </source>
</evidence>
<protein>
    <submittedName>
        <fullName evidence="4">Uncharacterized protein</fullName>
    </submittedName>
</protein>
<feature type="chain" id="PRO_5005872998" evidence="3">
    <location>
        <begin position="20"/>
        <end position="233"/>
    </location>
</feature>
<dbReference type="AlphaFoldDB" id="A0A0N1H352"/>
<evidence type="ECO:0000256" key="2">
    <source>
        <dbReference type="SAM" id="Phobius"/>
    </source>
</evidence>
<feature type="region of interest" description="Disordered" evidence="1">
    <location>
        <begin position="137"/>
        <end position="205"/>
    </location>
</feature>
<comment type="caution">
    <text evidence="4">The sequence shown here is derived from an EMBL/GenBank/DDBJ whole genome shotgun (WGS) entry which is preliminary data.</text>
</comment>
<keyword evidence="5" id="KW-1185">Reference proteome</keyword>
<feature type="compositionally biased region" description="Polar residues" evidence="1">
    <location>
        <begin position="138"/>
        <end position="175"/>
    </location>
</feature>
<keyword evidence="3" id="KW-0732">Signal</keyword>
<accession>A0A0N1H352</accession>
<feature type="transmembrane region" description="Helical" evidence="2">
    <location>
        <begin position="209"/>
        <end position="231"/>
    </location>
</feature>
<evidence type="ECO:0000256" key="1">
    <source>
        <dbReference type="SAM" id="MobiDB-lite"/>
    </source>
</evidence>
<keyword evidence="2" id="KW-0812">Transmembrane</keyword>
<dbReference type="RefSeq" id="XP_017999285.1">
    <property type="nucleotide sequence ID" value="XM_018145477.1"/>
</dbReference>
<dbReference type="GeneID" id="28737357"/>
<proteinExistence type="predicted"/>
<keyword evidence="2" id="KW-0472">Membrane</keyword>
<name>A0A0N1H352_9EURO</name>
<dbReference type="EMBL" id="LFJN01000015">
    <property type="protein sequence ID" value="KPI39322.1"/>
    <property type="molecule type" value="Genomic_DNA"/>
</dbReference>
<evidence type="ECO:0000313" key="4">
    <source>
        <dbReference type="EMBL" id="KPI39322.1"/>
    </source>
</evidence>
<organism evidence="4 5">
    <name type="scientific">Cyphellophora attinorum</name>
    <dbReference type="NCBI Taxonomy" id="1664694"/>
    <lineage>
        <taxon>Eukaryota</taxon>
        <taxon>Fungi</taxon>
        <taxon>Dikarya</taxon>
        <taxon>Ascomycota</taxon>
        <taxon>Pezizomycotina</taxon>
        <taxon>Eurotiomycetes</taxon>
        <taxon>Chaetothyriomycetidae</taxon>
        <taxon>Chaetothyriales</taxon>
        <taxon>Cyphellophoraceae</taxon>
        <taxon>Cyphellophora</taxon>
    </lineage>
</organism>
<reference evidence="4 5" key="1">
    <citation type="submission" date="2015-06" db="EMBL/GenBank/DDBJ databases">
        <title>Draft genome of the ant-associated black yeast Phialophora attae CBS 131958.</title>
        <authorList>
            <person name="Moreno L.F."/>
            <person name="Stielow B.J."/>
            <person name="de Hoog S."/>
            <person name="Vicente V.A."/>
            <person name="Weiss V.A."/>
            <person name="de Vries M."/>
            <person name="Cruz L.M."/>
            <person name="Souza E.M."/>
        </authorList>
    </citation>
    <scope>NUCLEOTIDE SEQUENCE [LARGE SCALE GENOMIC DNA]</scope>
    <source>
        <strain evidence="4 5">CBS 131958</strain>
    </source>
</reference>
<sequence>MLAALITVLFLTFASRIQAKIQITQPAPQARTLQVRPLPSLHWVYSSSDPPVLNVIIRQEPTDVNASPISPIRLGVVTSWGQVTLDELSPDKRPFKPGMNFTILVMDGTGSRGSDEEDALDRVGPLLLTEGWNGIVPVTSTSTNGGVPSAETSAPSDANMTLSSGSNMTITTTDTGPRHTPQDPFGGEQGNAEPPPPSATTTTSEAEKVFASTLYLLAIFMLGLPAFWLGLWE</sequence>
<evidence type="ECO:0000313" key="5">
    <source>
        <dbReference type="Proteomes" id="UP000038010"/>
    </source>
</evidence>
<feature type="signal peptide" evidence="3">
    <location>
        <begin position="1"/>
        <end position="19"/>
    </location>
</feature>